<evidence type="ECO:0000313" key="2">
    <source>
        <dbReference type="EMBL" id="RGD76357.1"/>
    </source>
</evidence>
<comment type="caution">
    <text evidence="2">The sequence shown here is derived from an EMBL/GenBank/DDBJ whole genome shotgun (WGS) entry which is preliminary data.</text>
</comment>
<sequence>MSKRKRKSYQRKNTQPNQKRSLSSFALTHLDWDSLAAEGYIPLSQTPEIVSAVNKIASLVGTMTIHLMQNTPNGDQRIMNPLSRLIDIHPNRYVTRNTFIASIVRTLLLDGDGNAVIYPRTQQGYIEGLYLLPPGQVSFIKDKDFGYYMNYMGHQYTNEDLCHIVLNPDPYYPWKGTGYRASLRKVADTLNQAQTTKQGFMESKWKPSIIVKIDGMIDEFSSPEGREKLLDKYITSSKDGKPWLIPSDGFDVITVKPLSLTDLAINESVELDKKTVSSLLDIPSFILGVGTFNKDEWNNFINTRIRAICTAIQQAFTNTLLINPDWYFRFNYRSLYAYDIQTLSTVGCDLYTRGILTGNEVRDSIGYSPKDGLDELVILENYIPQGMIGDQKKLLQNGGGKNGTGEDE</sequence>
<dbReference type="AlphaFoldDB" id="A0A3E3E609"/>
<evidence type="ECO:0000256" key="1">
    <source>
        <dbReference type="SAM" id="MobiDB-lite"/>
    </source>
</evidence>
<dbReference type="InterPro" id="IPR006944">
    <property type="entry name" value="Phage/GTA_portal"/>
</dbReference>
<feature type="region of interest" description="Disordered" evidence="1">
    <location>
        <begin position="1"/>
        <end position="20"/>
    </location>
</feature>
<name>A0A3E3E609_9FIRM</name>
<dbReference type="NCBIfam" id="TIGR01537">
    <property type="entry name" value="portal_HK97"/>
    <property type="match status" value="1"/>
</dbReference>
<proteinExistence type="predicted"/>
<gene>
    <name evidence="2" type="ORF">DXC78_06610</name>
</gene>
<organism evidence="2 3">
    <name type="scientific">Faecalicoccus pleomorphus</name>
    <dbReference type="NCBI Taxonomy" id="1323"/>
    <lineage>
        <taxon>Bacteria</taxon>
        <taxon>Bacillati</taxon>
        <taxon>Bacillota</taxon>
        <taxon>Erysipelotrichia</taxon>
        <taxon>Erysipelotrichales</taxon>
        <taxon>Erysipelotrichaceae</taxon>
        <taxon>Faecalicoccus</taxon>
    </lineage>
</organism>
<feature type="compositionally biased region" description="Basic residues" evidence="1">
    <location>
        <begin position="1"/>
        <end position="10"/>
    </location>
</feature>
<evidence type="ECO:0000313" key="3">
    <source>
        <dbReference type="Proteomes" id="UP000260721"/>
    </source>
</evidence>
<dbReference type="Proteomes" id="UP000260721">
    <property type="component" value="Unassembled WGS sequence"/>
</dbReference>
<reference evidence="2 3" key="1">
    <citation type="submission" date="2018-08" db="EMBL/GenBank/DDBJ databases">
        <title>A genome reference for cultivated species of the human gut microbiota.</title>
        <authorList>
            <person name="Zou Y."/>
            <person name="Xue W."/>
            <person name="Luo G."/>
        </authorList>
    </citation>
    <scope>NUCLEOTIDE SEQUENCE [LARGE SCALE GENOMIC DNA]</scope>
    <source>
        <strain evidence="2 3">TF08-11</strain>
    </source>
</reference>
<dbReference type="InterPro" id="IPR006427">
    <property type="entry name" value="Portal_HK97"/>
</dbReference>
<accession>A0A3E3E609</accession>
<protein>
    <submittedName>
        <fullName evidence="2">Phage portal protein</fullName>
    </submittedName>
</protein>
<dbReference type="EMBL" id="QUSK01000013">
    <property type="protein sequence ID" value="RGD76357.1"/>
    <property type="molecule type" value="Genomic_DNA"/>
</dbReference>
<feature type="compositionally biased region" description="Polar residues" evidence="1">
    <location>
        <begin position="11"/>
        <end position="20"/>
    </location>
</feature>
<dbReference type="Pfam" id="PF04860">
    <property type="entry name" value="Phage_portal"/>
    <property type="match status" value="1"/>
</dbReference>
<dbReference type="RefSeq" id="WP_117446295.1">
    <property type="nucleotide sequence ID" value="NZ_QUSK01000013.1"/>
</dbReference>